<name>A0A5B6WF30_9ROSI</name>
<evidence type="ECO:0000313" key="1">
    <source>
        <dbReference type="EMBL" id="KAA3480260.1"/>
    </source>
</evidence>
<accession>A0A5B6WF30</accession>
<dbReference type="Proteomes" id="UP000325315">
    <property type="component" value="Unassembled WGS sequence"/>
</dbReference>
<keyword evidence="1" id="KW-0548">Nucleotidyltransferase</keyword>
<dbReference type="PANTHER" id="PTHR33116:SF86">
    <property type="entry name" value="REVERSE TRANSCRIPTASE DOMAIN-CONTAINING PROTEIN"/>
    <property type="match status" value="1"/>
</dbReference>
<sequence>MSTISSSTMQVLWNGIPIQKFKLVRADLEHARILKNVLQRFREYSGHKVQNLGTYLGVPFLHDMPTNSTLNFVSWDARKLSIVGRVTLAQSVLLSTSNYFMQIILVPRGVYAEIECMVRQFICGCSKRQQKMALVGWDSFANQTLIVRELDGELVKIVLVMFTKQKTHPMNFEIVRQQRRFGYRLYLLIVSSNSSPGLYKNG</sequence>
<dbReference type="EMBL" id="SMMG02000003">
    <property type="protein sequence ID" value="KAA3480260.1"/>
    <property type="molecule type" value="Genomic_DNA"/>
</dbReference>
<dbReference type="PANTHER" id="PTHR33116">
    <property type="entry name" value="REVERSE TRANSCRIPTASE ZINC-BINDING DOMAIN-CONTAINING PROTEIN-RELATED-RELATED"/>
    <property type="match status" value="1"/>
</dbReference>
<dbReference type="AlphaFoldDB" id="A0A5B6WF30"/>
<keyword evidence="1" id="KW-0695">RNA-directed DNA polymerase</keyword>
<evidence type="ECO:0000313" key="2">
    <source>
        <dbReference type="Proteomes" id="UP000325315"/>
    </source>
</evidence>
<gene>
    <name evidence="1" type="ORF">EPI10_020709</name>
</gene>
<keyword evidence="1" id="KW-0808">Transferase</keyword>
<keyword evidence="2" id="KW-1185">Reference proteome</keyword>
<organism evidence="1 2">
    <name type="scientific">Gossypium australe</name>
    <dbReference type="NCBI Taxonomy" id="47621"/>
    <lineage>
        <taxon>Eukaryota</taxon>
        <taxon>Viridiplantae</taxon>
        <taxon>Streptophyta</taxon>
        <taxon>Embryophyta</taxon>
        <taxon>Tracheophyta</taxon>
        <taxon>Spermatophyta</taxon>
        <taxon>Magnoliopsida</taxon>
        <taxon>eudicotyledons</taxon>
        <taxon>Gunneridae</taxon>
        <taxon>Pentapetalae</taxon>
        <taxon>rosids</taxon>
        <taxon>malvids</taxon>
        <taxon>Malvales</taxon>
        <taxon>Malvaceae</taxon>
        <taxon>Malvoideae</taxon>
        <taxon>Gossypium</taxon>
    </lineage>
</organism>
<comment type="caution">
    <text evidence="1">The sequence shown here is derived from an EMBL/GenBank/DDBJ whole genome shotgun (WGS) entry which is preliminary data.</text>
</comment>
<reference evidence="1" key="1">
    <citation type="submission" date="2019-08" db="EMBL/GenBank/DDBJ databases">
        <authorList>
            <person name="Liu F."/>
        </authorList>
    </citation>
    <scope>NUCLEOTIDE SEQUENCE [LARGE SCALE GENOMIC DNA]</scope>
    <source>
        <strain evidence="1">PA1801</strain>
        <tissue evidence="1">Leaf</tissue>
    </source>
</reference>
<dbReference type="GO" id="GO:0003964">
    <property type="term" value="F:RNA-directed DNA polymerase activity"/>
    <property type="evidence" value="ECO:0007669"/>
    <property type="project" value="UniProtKB-KW"/>
</dbReference>
<dbReference type="OrthoDB" id="1088220at2759"/>
<proteinExistence type="predicted"/>
<protein>
    <submittedName>
        <fullName evidence="1">Reverse transcriptase</fullName>
    </submittedName>
</protein>